<dbReference type="EMBL" id="NBEF01000034">
    <property type="protein sequence ID" value="OQQ89096.1"/>
    <property type="molecule type" value="Genomic_DNA"/>
</dbReference>
<dbReference type="Proteomes" id="UP000244552">
    <property type="component" value="Unassembled WGS sequence"/>
</dbReference>
<dbReference type="AlphaFoldDB" id="A0A1V9TL57"/>
<evidence type="ECO:0000313" key="12">
    <source>
        <dbReference type="Proteomes" id="UP000244552"/>
    </source>
</evidence>
<evidence type="ECO:0000313" key="10">
    <source>
        <dbReference type="Proteomes" id="UP000195378"/>
    </source>
</evidence>
<evidence type="ECO:0000313" key="11">
    <source>
        <dbReference type="Proteomes" id="UP000218139"/>
    </source>
</evidence>
<proteinExistence type="predicted"/>
<dbReference type="EMBL" id="CP020859">
    <property type="protein sequence ID" value="ARU20243.1"/>
    <property type="molecule type" value="Genomic_DNA"/>
</dbReference>
<evidence type="ECO:0000313" key="13">
    <source>
        <dbReference type="Proteomes" id="UP000471300"/>
    </source>
</evidence>
<evidence type="ECO:0000313" key="4">
    <source>
        <dbReference type="EMBL" id="MYY65160.1"/>
    </source>
</evidence>
<dbReference type="Proteomes" id="UP000195378">
    <property type="component" value="Plasmid unnamed1"/>
</dbReference>
<dbReference type="Proteomes" id="UP001213566">
    <property type="component" value="Unassembled WGS sequence"/>
</dbReference>
<dbReference type="EMBL" id="LXZO01000097">
    <property type="protein sequence ID" value="PAY45986.1"/>
    <property type="molecule type" value="Genomic_DNA"/>
</dbReference>
<reference evidence="2" key="6">
    <citation type="journal article" date="2021" name="PeerJ">
        <title>Extensive microbial diversity within the chicken gut microbiome revealed by metagenomics and culture.</title>
        <authorList>
            <person name="Gilroy R."/>
            <person name="Ravi A."/>
            <person name="Getino M."/>
            <person name="Pursley I."/>
            <person name="Horton D.L."/>
            <person name="Alikhan N.F."/>
            <person name="Baker D."/>
            <person name="Gharbi K."/>
            <person name="Hall N."/>
            <person name="Watson M."/>
            <person name="Adriaenssens E.M."/>
            <person name="Foster-Nyarko E."/>
            <person name="Jarju S."/>
            <person name="Secka A."/>
            <person name="Antonio M."/>
            <person name="Oren A."/>
            <person name="Chaudhuri R.R."/>
            <person name="La Ragione R."/>
            <person name="Hildebrand F."/>
            <person name="Pallen M.J."/>
        </authorList>
    </citation>
    <scope>NUCLEOTIDE SEQUENCE</scope>
    <source>
        <strain evidence="2">CHK189-29639</strain>
    </source>
</reference>
<evidence type="ECO:0000313" key="6">
    <source>
        <dbReference type="EMBL" id="OQQ89096.1"/>
    </source>
</evidence>
<reference evidence="13 14" key="5">
    <citation type="journal article" date="2020" name="Food Funct.">
        <title>Screening of Lactobacillus salivarius strains from the feces of Chinese populations and the evaluation of their effects against intestinal inflammation in mice.</title>
        <authorList>
            <person name="Zhai Q."/>
            <person name="Shen X."/>
            <person name="Cen S."/>
            <person name="Zhang C."/>
            <person name="Tian F."/>
            <person name="Zhao J."/>
            <person name="Zhang H."/>
            <person name="Xue Y."/>
            <person name="Chen W."/>
        </authorList>
    </citation>
    <scope>NUCLEOTIDE SEQUENCE [LARGE SCALE GENOMIC DNA]</scope>
    <source>
        <strain evidence="4 14">FYNDL5_1.scaf</strain>
        <strain evidence="5 13">FZJTZ28M4.scaf</strain>
    </source>
</reference>
<geneLocation type="plasmid" evidence="1 10">
    <name>unnamed1</name>
</geneLocation>
<protein>
    <submittedName>
        <fullName evidence="4">Uncharacterized protein</fullName>
    </submittedName>
</protein>
<evidence type="ECO:0000313" key="5">
    <source>
        <dbReference type="EMBL" id="MYZ67006.1"/>
    </source>
</evidence>
<dbReference type="EMBL" id="JARKHV010000005">
    <property type="protein sequence ID" value="MDF4186663.1"/>
    <property type="molecule type" value="Genomic_DNA"/>
</dbReference>
<gene>
    <name evidence="7" type="ORF">A8C52_08565</name>
    <name evidence="6" type="ORF">B6U56_09840</name>
    <name evidence="1" type="ORF">B7R82_09690</name>
    <name evidence="8" type="ORF">DBP89_07475</name>
    <name evidence="5" type="ORF">FYL06_08640</name>
    <name evidence="4" type="ORF">FYL25_07020</name>
    <name evidence="2" type="ORF">K8V06_09255</name>
    <name evidence="3" type="ORF">PV940_06360</name>
</gene>
<reference evidence="6 9" key="2">
    <citation type="submission" date="2017-03" db="EMBL/GenBank/DDBJ databases">
        <title>Phylogenomics and comparative genomics of Lactobacillus salivarius, a mammalian gut commensal.</title>
        <authorList>
            <person name="Harris H.M."/>
        </authorList>
    </citation>
    <scope>NUCLEOTIDE SEQUENCE [LARGE SCALE GENOMIC DNA]</scope>
    <source>
        <strain evidence="6 9">JCM 1047</strain>
    </source>
</reference>
<evidence type="ECO:0000313" key="7">
    <source>
        <dbReference type="EMBL" id="PAY45986.1"/>
    </source>
</evidence>
<evidence type="ECO:0000313" key="3">
    <source>
        <dbReference type="EMBL" id="MDF4186663.1"/>
    </source>
</evidence>
<sequence>MIVSGYFLMQTGCDVIQRFWKVPSKFETLISKTNLSEKTLLVMAPDMEGYVHVAILANKNIRPNSLKQNALVLGNILNIIPTKEHTPLVLTDYLLELPFEVINQGIETLIQLHSSEDDGNDERKVEVNRGSQTKI</sequence>
<evidence type="ECO:0000313" key="14">
    <source>
        <dbReference type="Proteomes" id="UP000471678"/>
    </source>
</evidence>
<dbReference type="EMBL" id="QAGV01000008">
    <property type="protein sequence ID" value="PTR95082.1"/>
    <property type="molecule type" value="Genomic_DNA"/>
</dbReference>
<dbReference type="Proteomes" id="UP000471678">
    <property type="component" value="Unassembled WGS sequence"/>
</dbReference>
<accession>A0A1V9TL57</accession>
<keyword evidence="1" id="KW-0614">Plasmid</keyword>
<dbReference type="Proteomes" id="UP000192575">
    <property type="component" value="Unassembled WGS sequence"/>
</dbReference>
<reference evidence="1 10" key="3">
    <citation type="submission" date="2017-04" db="EMBL/GenBank/DDBJ databases">
        <title>Complete genome sequence of Lactobacillus salivarius ZLS006, a probiotic strain isolated from healthy piglet.</title>
        <authorList>
            <person name="Zhang D."/>
        </authorList>
    </citation>
    <scope>NUCLEOTIDE SEQUENCE [LARGE SCALE GENOMIC DNA]</scope>
    <source>
        <strain evidence="1 10">ZLS006</strain>
        <plasmid evidence="1 10">unnamed1</plasmid>
    </source>
</reference>
<dbReference type="Proteomes" id="UP000218139">
    <property type="component" value="Unassembled WGS sequence"/>
</dbReference>
<evidence type="ECO:0000313" key="2">
    <source>
        <dbReference type="EMBL" id="HJG16304.1"/>
    </source>
</evidence>
<reference evidence="7 11" key="1">
    <citation type="submission" date="2016-05" db="EMBL/GenBank/DDBJ databases">
        <authorList>
            <person name="Lee J.-Y."/>
            <person name="Kim E.B."/>
            <person name="Choi Y.-J."/>
        </authorList>
    </citation>
    <scope>NUCLEOTIDE SEQUENCE [LARGE SCALE GENOMIC DNA]</scope>
    <source>
        <strain evidence="7 11">KLA006</strain>
    </source>
</reference>
<organism evidence="4 14">
    <name type="scientific">Ligilactobacillus salivarius</name>
    <dbReference type="NCBI Taxonomy" id="1624"/>
    <lineage>
        <taxon>Bacteria</taxon>
        <taxon>Bacillati</taxon>
        <taxon>Bacillota</taxon>
        <taxon>Bacilli</taxon>
        <taxon>Lactobacillales</taxon>
        <taxon>Lactobacillaceae</taxon>
        <taxon>Ligilactobacillus</taxon>
    </lineage>
</organism>
<reference evidence="2" key="7">
    <citation type="submission" date="2021-09" db="EMBL/GenBank/DDBJ databases">
        <authorList>
            <person name="Gilroy R."/>
        </authorList>
    </citation>
    <scope>NUCLEOTIDE SEQUENCE</scope>
    <source>
        <strain evidence="2">CHK189-29639</strain>
    </source>
</reference>
<dbReference type="EMBL" id="VSUB01000008">
    <property type="protein sequence ID" value="MYY65160.1"/>
    <property type="molecule type" value="Genomic_DNA"/>
</dbReference>
<evidence type="ECO:0000313" key="9">
    <source>
        <dbReference type="Proteomes" id="UP000192575"/>
    </source>
</evidence>
<evidence type="ECO:0000313" key="8">
    <source>
        <dbReference type="EMBL" id="PTR95082.1"/>
    </source>
</evidence>
<dbReference type="EMBL" id="DYVK01000091">
    <property type="protein sequence ID" value="HJG16304.1"/>
    <property type="molecule type" value="Genomic_DNA"/>
</dbReference>
<name>A0A1V9TL57_9LACO</name>
<evidence type="ECO:0000313" key="1">
    <source>
        <dbReference type="EMBL" id="ARU20243.1"/>
    </source>
</evidence>
<dbReference type="Proteomes" id="UP000471300">
    <property type="component" value="Unassembled WGS sequence"/>
</dbReference>
<dbReference type="RefSeq" id="WP_003699163.1">
    <property type="nucleotide sequence ID" value="NZ_CANCWW010000006.1"/>
</dbReference>
<reference evidence="3" key="8">
    <citation type="submission" date="2023-02" db="EMBL/GenBank/DDBJ databases">
        <title>Draft Whole-Genome Sequences of competitive exclusion Lactobacillus salivarius strains for Poultry.</title>
        <authorList>
            <person name="Ma L.M."/>
            <person name="Lopez-Guerra N."/>
            <person name="Zhang G."/>
        </authorList>
    </citation>
    <scope>NUCLEOTIDE SEQUENCE</scope>
    <source>
        <strain evidence="3">Salm-9</strain>
    </source>
</reference>
<dbReference type="EMBL" id="VSTU01000018">
    <property type="protein sequence ID" value="MYZ67006.1"/>
    <property type="molecule type" value="Genomic_DNA"/>
</dbReference>
<reference evidence="8 12" key="4">
    <citation type="journal article" date="2018" name="Genome Announc.">
        <title>Fifty-Six Draft Genome Sequences of 10 Lactobacillus Species from 22 Commercial Dietary Supplements.</title>
        <authorList>
            <person name="Gangiredla J."/>
            <person name="Barnaba T.J."/>
            <person name="Mammel M.K."/>
            <person name="Lacher D.W."/>
            <person name="Elkins C.A."/>
            <person name="Lampel K.A."/>
            <person name="Whitehouse C.A."/>
            <person name="Tartera C."/>
        </authorList>
    </citation>
    <scope>NUCLEOTIDE SEQUENCE [LARGE SCALE GENOMIC DNA]</scope>
    <source>
        <strain evidence="8 12">DS11_12</strain>
    </source>
</reference>
<dbReference type="Proteomes" id="UP000759256">
    <property type="component" value="Unassembled WGS sequence"/>
</dbReference>